<protein>
    <submittedName>
        <fullName evidence="8">Related to negative regulator of mitosis</fullName>
    </submittedName>
</protein>
<evidence type="ECO:0000256" key="3">
    <source>
        <dbReference type="ARBA" id="ARBA00022776"/>
    </source>
</evidence>
<keyword evidence="3" id="KW-0498">Mitosis</keyword>
<dbReference type="Proteomes" id="UP000323386">
    <property type="component" value="Unassembled WGS sequence"/>
</dbReference>
<evidence type="ECO:0000313" key="9">
    <source>
        <dbReference type="Proteomes" id="UP000323386"/>
    </source>
</evidence>
<dbReference type="OrthoDB" id="26401at2759"/>
<feature type="compositionally biased region" description="Polar residues" evidence="5">
    <location>
        <begin position="461"/>
        <end position="472"/>
    </location>
</feature>
<feature type="region of interest" description="Disordered" evidence="5">
    <location>
        <begin position="460"/>
        <end position="540"/>
    </location>
</feature>
<dbReference type="GO" id="GO:0031145">
    <property type="term" value="P:anaphase-promoting complex-dependent catabolic process"/>
    <property type="evidence" value="ECO:0007669"/>
    <property type="project" value="TreeGrafter"/>
</dbReference>
<keyword evidence="2" id="KW-0132">Cell division</keyword>
<evidence type="ECO:0000256" key="4">
    <source>
        <dbReference type="ARBA" id="ARBA00023306"/>
    </source>
</evidence>
<evidence type="ECO:0000256" key="2">
    <source>
        <dbReference type="ARBA" id="ARBA00022618"/>
    </source>
</evidence>
<organism evidence="8 9">
    <name type="scientific">Pseudozyma flocculosa</name>
    <dbReference type="NCBI Taxonomy" id="84751"/>
    <lineage>
        <taxon>Eukaryota</taxon>
        <taxon>Fungi</taxon>
        <taxon>Dikarya</taxon>
        <taxon>Basidiomycota</taxon>
        <taxon>Ustilaginomycotina</taxon>
        <taxon>Ustilaginomycetes</taxon>
        <taxon>Ustilaginales</taxon>
        <taxon>Ustilaginaceae</taxon>
        <taxon>Pseudozyma</taxon>
    </lineage>
</organism>
<evidence type="ECO:0000259" key="6">
    <source>
        <dbReference type="Pfam" id="PF12859"/>
    </source>
</evidence>
<dbReference type="GO" id="GO:0051301">
    <property type="term" value="P:cell division"/>
    <property type="evidence" value="ECO:0007669"/>
    <property type="project" value="UniProtKB-KW"/>
</dbReference>
<keyword evidence="9" id="KW-1185">Reference proteome</keyword>
<evidence type="ECO:0000256" key="1">
    <source>
        <dbReference type="ARBA" id="ARBA00010547"/>
    </source>
</evidence>
<sequence length="2230" mass="239969">MASSTAELVTQHIVEGHRARLSHGNDHDHALDAEIADALGPSSSNLVNRLRHIRAEAKVTTQGRFTTDDVHIAPAHAHGCDAGPSRLRRLQHSPPDTALTELCWRDGVLTWSRGCKVVRTFTFPEPILQAFWTWMEVDSPDPIERAPGKRPSSAAAPRSPADQQVAARTLLRTRGAFSALQRHRSHQSASGATNRDGLRASHDPESAHLERTLCIFFQQGLLLHIPRRGEEHRIDLPFRPARAFPMPVGLFIQRQTENEDVEIADRLQRQHRRFDDHRDASSSASGMGYPFPNVAASMLDPQTPDFGPYMPSGGDMDMDMDIDEDDEDQLASTILPMAFHLRRPFDELAQVDRYPQISESVNTSGGSDGAHFVHGPATPFTDVDEAIVFVSQCTEQSPLPVLVTASHRTRSIRIYAFSETPTRPMSTSIILSSRLAAGTQGSSDLPGSQSIDMKLDLVAAQDSSSAGPSTTARPDETGVDPQSSLARGIGRGLPSTRKSGRIELERRSSTKSVPMGRDPSGRSRRISAMHAGNNERRMASRADEVGALARDRTMNGNVSQTVDGLRRQSQALTQEAMLGELTNGNVSVRVPSSARLRRSSQAVRTPYAGPRTTTRQPGTAARTPAARTRLSMSMPRPDASIDNFDLTSYPAAGPSTGKLGAYEPEALDANDSSSRSAESDPLGGLADLDNFARSFATVALLEEIPAAGLNSADSCQKIDVKVARFSAASDSPVHLYISVPALGQTFCRLVRWRSFAAEGGRTRRALHSGKPEASSALPVLDTAMVAVLPSQGGVASGVVVVDPDNSLSLWIGPAGRGQGPLKLGAWRRWSIGRQRSPKNETLAISSTIRHVSSVQGTTLRLHFAEHDDAVQVDLDFEPRCSLTQRTLRLLSAMLPPGAYASLKGAWIANRFGLDKPQEQQGPPLPGQDWETLVQVLGGSSAVQSGAAEATGIAPLDRLAMSLSHAEEGDNDIFAGWRQLPAGEGPASSTNAAPKPVSLTSYDRRTVAAVLHLLAQESRLDSIAATSDLPRLVRLLVQVASACGLDSWLDYWKLVAPSSSQAPPACPVDGQTADPRAEANAAPFDVYETLSRQLKGKTKATIADLAREVARSVVPSATHEVLLDVCGRTSQLLELYALFAPVQGQAAPVAHRVVERMISLGVGHDEVRSLPLGLALPLLEAIRSSQLDPPMRWSAEAFRLVHRTDLAMHLLARTTGYSTDLEQAVSHKLLRTMPRRSHLDPLCALIFNRDFRLADVVRMLETTTVSTVHVPEVEDQPEAAVLEQHARAVAAITERTKAVPVGRGMLYMASRPFHATQKWHIPPLCLGVKVVPRGTLVEPDAKADAALFEWPEFHNGVASILEVCVPQGAKVDSKWIFSHLGEEPTAKHAGFLFGLGLTKHLPALTPVHVFRYLKARHNLLTIGFLLGLAAAAVGTGDPAARHLLGMQLVAFLPPGSAPLNLSILTQTAGLLAMGLVFLGSNHRWTASRMLQQIGAAESPIPDVQSQHREAYSLSAGLALGLIMLGKGRSDGMASLPDKRIVVKLEQLINGSLGDMQRSKRKPSAVKVELNPDLSLTSIPASVALGLIFLRSNRRDVADVLWLPTTDELLDYIRPDVLLVRVLARYLILWDDIRCSVEWIEGVLPEWMRVGRAKAGRELSEAAQLASINMKAGACFVMGLKYAGSHDARARACLLQQLAQLNRDAKTKALTYFSKIRQSALRAAADLVTVSLAAVVAGSGDLEVLRTLRMAHGDVDSERSYGSHMATHMAIGLLFLGGGRLTLGSSDSAIAALLIAFFPRFPGSSTDNRAHLQAFRHLWVLAAEPRLLIAKDVESGEAAAVPMRIQTRLDGSHIDETDQETAIRTSTLGFAPTLLPSLDRIVGVSTNTARYWPTSLQVADSRRPAGQPEHLFQVARTAPLDLGQGAAAGLGPSMDDLRELVHGFASGGKHEELVERLCGDVAAAREEATTAGAGFQALLRTIVMECLTLDKAYVLPIYLAMVLALELAPSAGEGAVATLNDLQFAESFYDDVFERVAAVAAMQAEGGPRAAAAAAAAEQPHRAPLVQLGLLSKILYTARQRGREAIDERPEAQRALAAFLERSESCAPATTTADGTGDALAFLWAAEGRPKIETMRELASLVRRAALDAVQQQQQQSGGGGGADDEGRRRAELVDALRTTARMAIQAYEATDEAEGEGDGARGAASARASAGRWSAYLVDKVVEIVVARALA</sequence>
<proteinExistence type="inferred from homology"/>
<dbReference type="Pfam" id="PF12859">
    <property type="entry name" value="ANAPC1"/>
    <property type="match status" value="1"/>
</dbReference>
<dbReference type="Gene3D" id="1.25.10.10">
    <property type="entry name" value="Leucine-rich Repeat Variant"/>
    <property type="match status" value="2"/>
</dbReference>
<evidence type="ECO:0000256" key="5">
    <source>
        <dbReference type="SAM" id="MobiDB-lite"/>
    </source>
</evidence>
<dbReference type="GO" id="GO:0070979">
    <property type="term" value="P:protein K11-linked ubiquitination"/>
    <property type="evidence" value="ECO:0007669"/>
    <property type="project" value="TreeGrafter"/>
</dbReference>
<feature type="region of interest" description="Disordered" evidence="5">
    <location>
        <begin position="179"/>
        <end position="204"/>
    </location>
</feature>
<feature type="region of interest" description="Disordered" evidence="5">
    <location>
        <begin position="142"/>
        <end position="164"/>
    </location>
</feature>
<gene>
    <name evidence="8" type="ORF">PSFLO_02236</name>
</gene>
<accession>A0A5C3EYB9</accession>
<dbReference type="GO" id="GO:0060090">
    <property type="term" value="F:molecular adaptor activity"/>
    <property type="evidence" value="ECO:0007669"/>
    <property type="project" value="TreeGrafter"/>
</dbReference>
<evidence type="ECO:0000313" key="8">
    <source>
        <dbReference type="EMBL" id="SPO36765.1"/>
    </source>
</evidence>
<dbReference type="InterPro" id="IPR041221">
    <property type="entry name" value="APC1_C"/>
</dbReference>
<dbReference type="PANTHER" id="PTHR12827">
    <property type="entry name" value="MEIOTIC CHECKPOINT REGULATOR TSG24 FAMILY MEMBER"/>
    <property type="match status" value="1"/>
</dbReference>
<feature type="domain" description="Anaphase-promoting complex subunit 1 C-terminal" evidence="7">
    <location>
        <begin position="1937"/>
        <end position="2086"/>
    </location>
</feature>
<name>A0A5C3EYB9_9BASI</name>
<feature type="region of interest" description="Disordered" evidence="5">
    <location>
        <begin position="593"/>
        <end position="637"/>
    </location>
</feature>
<dbReference type="GO" id="GO:0007091">
    <property type="term" value="P:metaphase/anaphase transition of mitotic cell cycle"/>
    <property type="evidence" value="ECO:0007669"/>
    <property type="project" value="TreeGrafter"/>
</dbReference>
<feature type="domain" description="Anaphase-promoting complex subunit 1 N-terminal" evidence="6">
    <location>
        <begin position="100"/>
        <end position="557"/>
    </location>
</feature>
<dbReference type="InterPro" id="IPR011989">
    <property type="entry name" value="ARM-like"/>
</dbReference>
<comment type="similarity">
    <text evidence="1">Belongs to the APC1 family.</text>
</comment>
<dbReference type="InterPro" id="IPR049255">
    <property type="entry name" value="Apc1_N"/>
</dbReference>
<feature type="compositionally biased region" description="Low complexity" evidence="5">
    <location>
        <begin position="608"/>
        <end position="629"/>
    </location>
</feature>
<dbReference type="InterPro" id="IPR024990">
    <property type="entry name" value="Apc1"/>
</dbReference>
<dbReference type="GO" id="GO:0005680">
    <property type="term" value="C:anaphase-promoting complex"/>
    <property type="evidence" value="ECO:0007669"/>
    <property type="project" value="InterPro"/>
</dbReference>
<dbReference type="EMBL" id="OOIP01000005">
    <property type="protein sequence ID" value="SPO36765.1"/>
    <property type="molecule type" value="Genomic_DNA"/>
</dbReference>
<keyword evidence="4" id="KW-0131">Cell cycle</keyword>
<reference evidence="8 9" key="1">
    <citation type="submission" date="2018-03" db="EMBL/GenBank/DDBJ databases">
        <authorList>
            <person name="Guldener U."/>
        </authorList>
    </citation>
    <scope>NUCLEOTIDE SEQUENCE [LARGE SCALE GENOMIC DNA]</scope>
    <source>
        <strain evidence="8 9">DAOM196992</strain>
    </source>
</reference>
<feature type="compositionally biased region" description="Low complexity" evidence="5">
    <location>
        <begin position="149"/>
        <end position="161"/>
    </location>
</feature>
<evidence type="ECO:0000259" key="7">
    <source>
        <dbReference type="Pfam" id="PF18122"/>
    </source>
</evidence>
<dbReference type="PANTHER" id="PTHR12827:SF3">
    <property type="entry name" value="ANAPHASE-PROMOTING COMPLEX SUBUNIT 1"/>
    <property type="match status" value="1"/>
</dbReference>
<dbReference type="Pfam" id="PF18122">
    <property type="entry name" value="APC1_C"/>
    <property type="match status" value="1"/>
</dbReference>